<evidence type="ECO:0000256" key="5">
    <source>
        <dbReference type="ARBA" id="ARBA00022573"/>
    </source>
</evidence>
<dbReference type="Gene3D" id="3.40.50.10210">
    <property type="match status" value="1"/>
</dbReference>
<name>A0A7W6KHZ7_9HYPH</name>
<evidence type="ECO:0000256" key="3">
    <source>
        <dbReference type="ARBA" id="ARBA00011991"/>
    </source>
</evidence>
<evidence type="ECO:0000256" key="6">
    <source>
        <dbReference type="ARBA" id="ARBA00022676"/>
    </source>
</evidence>
<dbReference type="PANTHER" id="PTHR43463:SF1">
    <property type="entry name" value="NICOTINATE-NUCLEOTIDE--DIMETHYLBENZIMIDAZOLE PHOSPHORIBOSYLTRANSFERASE"/>
    <property type="match status" value="1"/>
</dbReference>
<dbReference type="GO" id="GO:0008939">
    <property type="term" value="F:nicotinate-nucleotide-dimethylbenzimidazole phosphoribosyltransferase activity"/>
    <property type="evidence" value="ECO:0007669"/>
    <property type="project" value="UniProtKB-UniRule"/>
</dbReference>
<dbReference type="InterPro" id="IPR036087">
    <property type="entry name" value="Nict_dMeBzImd_PRibTrfase_sf"/>
</dbReference>
<dbReference type="EMBL" id="JACIDZ010000004">
    <property type="protein sequence ID" value="MBB4121649.1"/>
    <property type="molecule type" value="Genomic_DNA"/>
</dbReference>
<dbReference type="NCBIfam" id="TIGR03160">
    <property type="entry name" value="cobT_DBIPRT"/>
    <property type="match status" value="1"/>
</dbReference>
<proteinExistence type="inferred from homology"/>
<evidence type="ECO:0000256" key="9">
    <source>
        <dbReference type="ARBA" id="ARBA00047340"/>
    </source>
</evidence>
<dbReference type="NCBIfam" id="NF000996">
    <property type="entry name" value="PRK00105.1"/>
    <property type="match status" value="1"/>
</dbReference>
<organism evidence="11 12">
    <name type="scientific">Martelella radicis</name>
    <dbReference type="NCBI Taxonomy" id="1397476"/>
    <lineage>
        <taxon>Bacteria</taxon>
        <taxon>Pseudomonadati</taxon>
        <taxon>Pseudomonadota</taxon>
        <taxon>Alphaproteobacteria</taxon>
        <taxon>Hyphomicrobiales</taxon>
        <taxon>Aurantimonadaceae</taxon>
        <taxon>Martelella</taxon>
    </lineage>
</organism>
<dbReference type="UniPathway" id="UPA00061">
    <property type="reaction ID" value="UER00516"/>
</dbReference>
<evidence type="ECO:0000313" key="11">
    <source>
        <dbReference type="EMBL" id="MBB4121649.1"/>
    </source>
</evidence>
<evidence type="ECO:0000256" key="2">
    <source>
        <dbReference type="ARBA" id="ARBA00007110"/>
    </source>
</evidence>
<comment type="pathway">
    <text evidence="1 10">Nucleoside biosynthesis; alpha-ribazole biosynthesis; alpha-ribazole from 5,6-dimethylbenzimidazole: step 1/2.</text>
</comment>
<evidence type="ECO:0000256" key="7">
    <source>
        <dbReference type="ARBA" id="ARBA00022679"/>
    </source>
</evidence>
<dbReference type="InterPro" id="IPR003200">
    <property type="entry name" value="Nict_dMeBzImd_PRibTrfase"/>
</dbReference>
<dbReference type="Pfam" id="PF02277">
    <property type="entry name" value="DBI_PRT"/>
    <property type="match status" value="1"/>
</dbReference>
<gene>
    <name evidence="10" type="primary">cobT</name>
    <name evidence="11" type="ORF">GGR30_001567</name>
</gene>
<dbReference type="EC" id="2.4.2.21" evidence="3 10"/>
<dbReference type="RefSeq" id="WP_183484410.1">
    <property type="nucleotide sequence ID" value="NZ_JACIDZ010000004.1"/>
</dbReference>
<sequence>METSGQPFDDFRALLEALPGADTPALATARKRNSLLTKPEGALGRLEEIAMWLAAWSGRMPAVNRPMVAVFAGNHGIAAKGLSPYPSNVTQQMVGNFEKGGAAINQICASVDLSLKIFDLALDYPTGDITVEPALSERDCAATMAYGMEAVAGGVDLLCLGEMGIGNTAIAAAICHGLYGGSAAEWVGPGTGAEGAMLERKIAAVEQAVSFHKEHLSDPLELLRRLGGREFAAIAGAIIAARMQKVPVLLDGYAVTAAAAVLKAVNPSALDHCMIAHVSAEPGHLKLIQKLGKTPLLALGMRLGEGTGAALAASLVKSAAACHTGMATFQEAGVSGRA</sequence>
<keyword evidence="7 10" id="KW-0808">Transferase</keyword>
<evidence type="ECO:0000256" key="1">
    <source>
        <dbReference type="ARBA" id="ARBA00005049"/>
    </source>
</evidence>
<dbReference type="PANTHER" id="PTHR43463">
    <property type="entry name" value="NICOTINATE-NUCLEOTIDE--DIMETHYLBENZIMIDAZOLE PHOSPHORIBOSYLTRANSFERASE"/>
    <property type="match status" value="1"/>
</dbReference>
<evidence type="ECO:0000256" key="4">
    <source>
        <dbReference type="ARBA" id="ARBA00015486"/>
    </source>
</evidence>
<dbReference type="HAMAP" id="MF_00230">
    <property type="entry name" value="CobT"/>
    <property type="match status" value="1"/>
</dbReference>
<dbReference type="SUPFAM" id="SSF52733">
    <property type="entry name" value="Nicotinate mononucleotide:5,6-dimethylbenzimidazole phosphoribosyltransferase (CobT)"/>
    <property type="match status" value="1"/>
</dbReference>
<dbReference type="InterPro" id="IPR023195">
    <property type="entry name" value="Nict_dMeBzImd_PRibTrfase_N"/>
</dbReference>
<dbReference type="InterPro" id="IPR017846">
    <property type="entry name" value="Nict_dMeBzImd_PRibTrfase_bact"/>
</dbReference>
<dbReference type="CDD" id="cd02439">
    <property type="entry name" value="DMB-PRT_CobT"/>
    <property type="match status" value="1"/>
</dbReference>
<comment type="caution">
    <text evidence="11">The sequence shown here is derived from an EMBL/GenBank/DDBJ whole genome shotgun (WGS) entry which is preliminary data.</text>
</comment>
<keyword evidence="6 10" id="KW-0328">Glycosyltransferase</keyword>
<dbReference type="AlphaFoldDB" id="A0A7W6KHZ7"/>
<dbReference type="GO" id="GO:0009236">
    <property type="term" value="P:cobalamin biosynthetic process"/>
    <property type="evidence" value="ECO:0007669"/>
    <property type="project" value="UniProtKB-UniRule"/>
</dbReference>
<dbReference type="Proteomes" id="UP000530571">
    <property type="component" value="Unassembled WGS sequence"/>
</dbReference>
<evidence type="ECO:0000256" key="10">
    <source>
        <dbReference type="HAMAP-Rule" id="MF_00230"/>
    </source>
</evidence>
<evidence type="ECO:0000256" key="8">
    <source>
        <dbReference type="ARBA" id="ARBA00030686"/>
    </source>
</evidence>
<feature type="active site" description="Proton acceptor" evidence="10">
    <location>
        <position position="305"/>
    </location>
</feature>
<dbReference type="Gene3D" id="1.10.1610.10">
    <property type="match status" value="1"/>
</dbReference>
<evidence type="ECO:0000313" key="12">
    <source>
        <dbReference type="Proteomes" id="UP000530571"/>
    </source>
</evidence>
<comment type="catalytic activity">
    <reaction evidence="9 10">
        <text>5,6-dimethylbenzimidazole + nicotinate beta-D-ribonucleotide = alpha-ribazole 5'-phosphate + nicotinate + H(+)</text>
        <dbReference type="Rhea" id="RHEA:11196"/>
        <dbReference type="ChEBI" id="CHEBI:15378"/>
        <dbReference type="ChEBI" id="CHEBI:15890"/>
        <dbReference type="ChEBI" id="CHEBI:32544"/>
        <dbReference type="ChEBI" id="CHEBI:57502"/>
        <dbReference type="ChEBI" id="CHEBI:57918"/>
        <dbReference type="EC" id="2.4.2.21"/>
    </reaction>
</comment>
<accession>A0A7W6KHZ7</accession>
<comment type="function">
    <text evidence="10">Catalyzes the synthesis of alpha-ribazole-5'-phosphate from nicotinate mononucleotide (NAMN) and 5,6-dimethylbenzimidazole (DMB).</text>
</comment>
<reference evidence="11 12" key="1">
    <citation type="submission" date="2020-08" db="EMBL/GenBank/DDBJ databases">
        <title>Genomic Encyclopedia of Type Strains, Phase IV (KMG-IV): sequencing the most valuable type-strain genomes for metagenomic binning, comparative biology and taxonomic classification.</title>
        <authorList>
            <person name="Goeker M."/>
        </authorList>
    </citation>
    <scope>NUCLEOTIDE SEQUENCE [LARGE SCALE GENOMIC DNA]</scope>
    <source>
        <strain evidence="11 12">DSM 28101</strain>
    </source>
</reference>
<protein>
    <recommendedName>
        <fullName evidence="4 10">Nicotinate-nucleotide--dimethylbenzimidazole phosphoribosyltransferase</fullName>
        <shortName evidence="10">NN:DBI PRT</shortName>
        <ecNumber evidence="3 10">2.4.2.21</ecNumber>
    </recommendedName>
    <alternativeName>
        <fullName evidence="8 10">N(1)-alpha-phosphoribosyltransferase</fullName>
    </alternativeName>
</protein>
<keyword evidence="5 10" id="KW-0169">Cobalamin biosynthesis</keyword>
<keyword evidence="12" id="KW-1185">Reference proteome</keyword>
<comment type="similarity">
    <text evidence="2 10">Belongs to the CobT family.</text>
</comment>